<evidence type="ECO:0000256" key="4">
    <source>
        <dbReference type="ARBA" id="ARBA00022490"/>
    </source>
</evidence>
<dbReference type="Pfam" id="PF02875">
    <property type="entry name" value="Mur_ligase_C"/>
    <property type="match status" value="1"/>
</dbReference>
<name>A0A9D9IZY3_9BACT</name>
<keyword evidence="10 14" id="KW-0573">Peptidoglycan synthesis</keyword>
<dbReference type="EC" id="6.3.2.8" evidence="3 14"/>
<dbReference type="SUPFAM" id="SSF53244">
    <property type="entry name" value="MurD-like peptide ligases, peptide-binding domain"/>
    <property type="match status" value="1"/>
</dbReference>
<dbReference type="InterPro" id="IPR013221">
    <property type="entry name" value="Mur_ligase_cen"/>
</dbReference>
<feature type="domain" description="Mur ligase N-terminal catalytic" evidence="15">
    <location>
        <begin position="6"/>
        <end position="106"/>
    </location>
</feature>
<organism evidence="18 19">
    <name type="scientific">Candidatus Merdivivens faecigallinarum</name>
    <dbReference type="NCBI Taxonomy" id="2840871"/>
    <lineage>
        <taxon>Bacteria</taxon>
        <taxon>Pseudomonadati</taxon>
        <taxon>Bacteroidota</taxon>
        <taxon>Bacteroidia</taxon>
        <taxon>Bacteroidales</taxon>
        <taxon>Muribaculaceae</taxon>
        <taxon>Muribaculaceae incertae sedis</taxon>
        <taxon>Candidatus Merdivivens</taxon>
    </lineage>
</organism>
<evidence type="ECO:0000256" key="10">
    <source>
        <dbReference type="ARBA" id="ARBA00022984"/>
    </source>
</evidence>
<dbReference type="Pfam" id="PF01225">
    <property type="entry name" value="Mur_ligase"/>
    <property type="match status" value="1"/>
</dbReference>
<evidence type="ECO:0000256" key="2">
    <source>
        <dbReference type="ARBA" id="ARBA00004752"/>
    </source>
</evidence>
<dbReference type="Gene3D" id="3.90.190.20">
    <property type="entry name" value="Mur ligase, C-terminal domain"/>
    <property type="match status" value="1"/>
</dbReference>
<evidence type="ECO:0000259" key="16">
    <source>
        <dbReference type="Pfam" id="PF02875"/>
    </source>
</evidence>
<proteinExistence type="inferred from homology"/>
<evidence type="ECO:0000256" key="14">
    <source>
        <dbReference type="HAMAP-Rule" id="MF_00046"/>
    </source>
</evidence>
<feature type="domain" description="Mur ligase central" evidence="17">
    <location>
        <begin position="111"/>
        <end position="287"/>
    </location>
</feature>
<dbReference type="HAMAP" id="MF_00046">
    <property type="entry name" value="MurC"/>
    <property type="match status" value="1"/>
</dbReference>
<evidence type="ECO:0000259" key="15">
    <source>
        <dbReference type="Pfam" id="PF01225"/>
    </source>
</evidence>
<evidence type="ECO:0000256" key="13">
    <source>
        <dbReference type="ARBA" id="ARBA00047833"/>
    </source>
</evidence>
<keyword evidence="5 14" id="KW-0436">Ligase</keyword>
<dbReference type="Gene3D" id="3.40.1190.10">
    <property type="entry name" value="Mur-like, catalytic domain"/>
    <property type="match status" value="1"/>
</dbReference>
<dbReference type="PANTHER" id="PTHR43445">
    <property type="entry name" value="UDP-N-ACETYLMURAMATE--L-ALANINE LIGASE-RELATED"/>
    <property type="match status" value="1"/>
</dbReference>
<dbReference type="InterPro" id="IPR004101">
    <property type="entry name" value="Mur_ligase_C"/>
</dbReference>
<dbReference type="GO" id="GO:0005737">
    <property type="term" value="C:cytoplasm"/>
    <property type="evidence" value="ECO:0007669"/>
    <property type="project" value="UniProtKB-SubCell"/>
</dbReference>
<evidence type="ECO:0000313" key="19">
    <source>
        <dbReference type="Proteomes" id="UP000823772"/>
    </source>
</evidence>
<evidence type="ECO:0000256" key="12">
    <source>
        <dbReference type="ARBA" id="ARBA00023316"/>
    </source>
</evidence>
<keyword evidence="12 14" id="KW-0961">Cell wall biogenesis/degradation</keyword>
<evidence type="ECO:0000256" key="3">
    <source>
        <dbReference type="ARBA" id="ARBA00012211"/>
    </source>
</evidence>
<dbReference type="InterPro" id="IPR005758">
    <property type="entry name" value="UDP-N-AcMur_Ala_ligase_MurC"/>
</dbReference>
<evidence type="ECO:0000256" key="8">
    <source>
        <dbReference type="ARBA" id="ARBA00022840"/>
    </source>
</evidence>
<dbReference type="GO" id="GO:0009252">
    <property type="term" value="P:peptidoglycan biosynthetic process"/>
    <property type="evidence" value="ECO:0007669"/>
    <property type="project" value="UniProtKB-UniRule"/>
</dbReference>
<feature type="domain" description="Mur ligase C-terminal" evidence="16">
    <location>
        <begin position="309"/>
        <end position="433"/>
    </location>
</feature>
<comment type="catalytic activity">
    <reaction evidence="13 14">
        <text>UDP-N-acetyl-alpha-D-muramate + L-alanine + ATP = UDP-N-acetyl-alpha-D-muramoyl-L-alanine + ADP + phosphate + H(+)</text>
        <dbReference type="Rhea" id="RHEA:23372"/>
        <dbReference type="ChEBI" id="CHEBI:15378"/>
        <dbReference type="ChEBI" id="CHEBI:30616"/>
        <dbReference type="ChEBI" id="CHEBI:43474"/>
        <dbReference type="ChEBI" id="CHEBI:57972"/>
        <dbReference type="ChEBI" id="CHEBI:70757"/>
        <dbReference type="ChEBI" id="CHEBI:83898"/>
        <dbReference type="ChEBI" id="CHEBI:456216"/>
        <dbReference type="EC" id="6.3.2.8"/>
    </reaction>
</comment>
<dbReference type="NCBIfam" id="TIGR01082">
    <property type="entry name" value="murC"/>
    <property type="match status" value="1"/>
</dbReference>
<evidence type="ECO:0000256" key="1">
    <source>
        <dbReference type="ARBA" id="ARBA00004496"/>
    </source>
</evidence>
<comment type="caution">
    <text evidence="18">The sequence shown here is derived from an EMBL/GenBank/DDBJ whole genome shotgun (WGS) entry which is preliminary data.</text>
</comment>
<dbReference type="GO" id="GO:0005524">
    <property type="term" value="F:ATP binding"/>
    <property type="evidence" value="ECO:0007669"/>
    <property type="project" value="UniProtKB-UniRule"/>
</dbReference>
<dbReference type="SUPFAM" id="SSF53623">
    <property type="entry name" value="MurD-like peptide ligases, catalytic domain"/>
    <property type="match status" value="1"/>
</dbReference>
<keyword evidence="9 14" id="KW-0133">Cell shape</keyword>
<reference evidence="18" key="1">
    <citation type="submission" date="2020-10" db="EMBL/GenBank/DDBJ databases">
        <authorList>
            <person name="Gilroy R."/>
        </authorList>
    </citation>
    <scope>NUCLEOTIDE SEQUENCE</scope>
    <source>
        <strain evidence="18">B3-2255</strain>
    </source>
</reference>
<dbReference type="Pfam" id="PF08245">
    <property type="entry name" value="Mur_ligase_M"/>
    <property type="match status" value="1"/>
</dbReference>
<dbReference type="InterPro" id="IPR036565">
    <property type="entry name" value="Mur-like_cat_sf"/>
</dbReference>
<evidence type="ECO:0000256" key="6">
    <source>
        <dbReference type="ARBA" id="ARBA00022618"/>
    </source>
</evidence>
<gene>
    <name evidence="14" type="primary">murC</name>
    <name evidence="18" type="ORF">IAC87_01305</name>
</gene>
<comment type="subcellular location">
    <subcellularLocation>
        <location evidence="1 14">Cytoplasm</location>
    </subcellularLocation>
</comment>
<dbReference type="GO" id="GO:0071555">
    <property type="term" value="P:cell wall organization"/>
    <property type="evidence" value="ECO:0007669"/>
    <property type="project" value="UniProtKB-KW"/>
</dbReference>
<evidence type="ECO:0000256" key="5">
    <source>
        <dbReference type="ARBA" id="ARBA00022598"/>
    </source>
</evidence>
<dbReference type="Gene3D" id="3.40.50.720">
    <property type="entry name" value="NAD(P)-binding Rossmann-like Domain"/>
    <property type="match status" value="1"/>
</dbReference>
<sequence>MKYRNIYMIGIGGIGMSAIARYFHAKGHEVSGYDRTPSEITASLEAEGIAVHFDERPELIPGAPSDTLVIYTPAIPAENRELVFVREKGYRLLKRSRVLGEIAEGKKTIAVAGTHGKTTTSTMTGHIFQASGTGCDAFLGGISKNYGTNLLLGDSGIVVAEADEFDRSFLQLFPDTAIITSIDADHLDIYHDYAHVQEAFGEFAAQTGRCLILKEGVDIGPAPVKATVYRYSYDNAKSDFYASRIRTEPGGYFVFDLNYPGGTVEDCRMGVPGRLNAENGIAAAAAALLNGISPEKVKEALGTFMGVKRRLDMHLNTAKTAYIDDYAHHPKEIEAAIRSIRDIFPGRKLTAVFQPHLYTRTRDFAEGFAEALSLADRIILLDIYPARELPIEGVTSKIIFDRIKTGEKKLITRTELMSCLENEDIDVLVTFGAGDIDRFTESITEMLEKRSGKC</sequence>
<keyword evidence="8 14" id="KW-0067">ATP-binding</keyword>
<dbReference type="InterPro" id="IPR050061">
    <property type="entry name" value="MurCDEF_pg_biosynth"/>
</dbReference>
<dbReference type="SUPFAM" id="SSF51984">
    <property type="entry name" value="MurCD N-terminal domain"/>
    <property type="match status" value="1"/>
</dbReference>
<dbReference type="PANTHER" id="PTHR43445:SF3">
    <property type="entry name" value="UDP-N-ACETYLMURAMATE--L-ALANINE LIGASE"/>
    <property type="match status" value="1"/>
</dbReference>
<dbReference type="GO" id="GO:0008763">
    <property type="term" value="F:UDP-N-acetylmuramate-L-alanine ligase activity"/>
    <property type="evidence" value="ECO:0007669"/>
    <property type="project" value="UniProtKB-UniRule"/>
</dbReference>
<reference evidence="18" key="2">
    <citation type="journal article" date="2021" name="PeerJ">
        <title>Extensive microbial diversity within the chicken gut microbiome revealed by metagenomics and culture.</title>
        <authorList>
            <person name="Gilroy R."/>
            <person name="Ravi A."/>
            <person name="Getino M."/>
            <person name="Pursley I."/>
            <person name="Horton D.L."/>
            <person name="Alikhan N.F."/>
            <person name="Baker D."/>
            <person name="Gharbi K."/>
            <person name="Hall N."/>
            <person name="Watson M."/>
            <person name="Adriaenssens E.M."/>
            <person name="Foster-Nyarko E."/>
            <person name="Jarju S."/>
            <person name="Secka A."/>
            <person name="Antonio M."/>
            <person name="Oren A."/>
            <person name="Chaudhuri R.R."/>
            <person name="La Ragione R."/>
            <person name="Hildebrand F."/>
            <person name="Pallen M.J."/>
        </authorList>
    </citation>
    <scope>NUCLEOTIDE SEQUENCE</scope>
    <source>
        <strain evidence="18">B3-2255</strain>
    </source>
</reference>
<keyword evidence="6 14" id="KW-0132">Cell division</keyword>
<comment type="similarity">
    <text evidence="14">Belongs to the MurCDEF family.</text>
</comment>
<dbReference type="InterPro" id="IPR000713">
    <property type="entry name" value="Mur_ligase_N"/>
</dbReference>
<dbReference type="AlphaFoldDB" id="A0A9D9IZY3"/>
<accession>A0A9D9IZY3</accession>
<evidence type="ECO:0000256" key="9">
    <source>
        <dbReference type="ARBA" id="ARBA00022960"/>
    </source>
</evidence>
<evidence type="ECO:0000259" key="17">
    <source>
        <dbReference type="Pfam" id="PF08245"/>
    </source>
</evidence>
<feature type="binding site" evidence="14">
    <location>
        <begin position="113"/>
        <end position="119"/>
    </location>
    <ligand>
        <name>ATP</name>
        <dbReference type="ChEBI" id="CHEBI:30616"/>
    </ligand>
</feature>
<protein>
    <recommendedName>
        <fullName evidence="3 14">UDP-N-acetylmuramate--L-alanine ligase</fullName>
        <ecNumber evidence="3 14">6.3.2.8</ecNumber>
    </recommendedName>
    <alternativeName>
        <fullName evidence="14">UDP-N-acetylmuramoyl-L-alanine synthetase</fullName>
    </alternativeName>
</protein>
<keyword evidence="4 14" id="KW-0963">Cytoplasm</keyword>
<dbReference type="Proteomes" id="UP000823772">
    <property type="component" value="Unassembled WGS sequence"/>
</dbReference>
<dbReference type="GO" id="GO:0008360">
    <property type="term" value="P:regulation of cell shape"/>
    <property type="evidence" value="ECO:0007669"/>
    <property type="project" value="UniProtKB-KW"/>
</dbReference>
<dbReference type="GO" id="GO:0051301">
    <property type="term" value="P:cell division"/>
    <property type="evidence" value="ECO:0007669"/>
    <property type="project" value="UniProtKB-KW"/>
</dbReference>
<dbReference type="EMBL" id="JADILY010000021">
    <property type="protein sequence ID" value="MBO8481166.1"/>
    <property type="molecule type" value="Genomic_DNA"/>
</dbReference>
<dbReference type="InterPro" id="IPR036615">
    <property type="entry name" value="Mur_ligase_C_dom_sf"/>
</dbReference>
<evidence type="ECO:0000256" key="11">
    <source>
        <dbReference type="ARBA" id="ARBA00023306"/>
    </source>
</evidence>
<evidence type="ECO:0000313" key="18">
    <source>
        <dbReference type="EMBL" id="MBO8481166.1"/>
    </source>
</evidence>
<keyword evidence="11 14" id="KW-0131">Cell cycle</keyword>
<comment type="pathway">
    <text evidence="2 14">Cell wall biogenesis; peptidoglycan biosynthesis.</text>
</comment>
<comment type="function">
    <text evidence="14">Cell wall formation.</text>
</comment>
<evidence type="ECO:0000256" key="7">
    <source>
        <dbReference type="ARBA" id="ARBA00022741"/>
    </source>
</evidence>
<keyword evidence="7 14" id="KW-0547">Nucleotide-binding</keyword>